<dbReference type="GO" id="GO:0006260">
    <property type="term" value="P:DNA replication"/>
    <property type="evidence" value="ECO:0007669"/>
    <property type="project" value="UniProtKB-KW"/>
</dbReference>
<dbReference type="EMBL" id="QSUB01000004">
    <property type="protein sequence ID" value="RGN04337.1"/>
    <property type="molecule type" value="Genomic_DNA"/>
</dbReference>
<dbReference type="Pfam" id="PF00226">
    <property type="entry name" value="DnaJ"/>
    <property type="match status" value="1"/>
</dbReference>
<dbReference type="EMBL" id="QSHL01000010">
    <property type="protein sequence ID" value="RHC04634.1"/>
    <property type="molecule type" value="Genomic_DNA"/>
</dbReference>
<dbReference type="PROSITE" id="PS00636">
    <property type="entry name" value="DNAJ_1"/>
    <property type="match status" value="1"/>
</dbReference>
<evidence type="ECO:0000313" key="10">
    <source>
        <dbReference type="EMBL" id="RHC04634.1"/>
    </source>
</evidence>
<keyword evidence="4" id="KW-0863">Zinc-finger</keyword>
<dbReference type="GO" id="GO:0008270">
    <property type="term" value="F:zinc ion binding"/>
    <property type="evidence" value="ECO:0007669"/>
    <property type="project" value="UniProtKB-KW"/>
</dbReference>
<dbReference type="EMBL" id="QRHZ01000007">
    <property type="protein sequence ID" value="RHG16137.1"/>
    <property type="molecule type" value="Genomic_DNA"/>
</dbReference>
<dbReference type="PANTHER" id="PTHR44145:SF3">
    <property type="entry name" value="DNAJ HOMOLOG SUBFAMILY A MEMBER 3, MITOCHONDRIAL"/>
    <property type="match status" value="1"/>
</dbReference>
<dbReference type="OrthoDB" id="9779889at2"/>
<evidence type="ECO:0000313" key="16">
    <source>
        <dbReference type="Proteomes" id="UP000261222"/>
    </source>
</evidence>
<evidence type="ECO:0000313" key="21">
    <source>
        <dbReference type="Proteomes" id="UP000284220"/>
    </source>
</evidence>
<evidence type="ECO:0000313" key="13">
    <source>
        <dbReference type="EMBL" id="RHH16986.1"/>
    </source>
</evidence>
<feature type="domain" description="J" evidence="7">
    <location>
        <begin position="6"/>
        <end position="71"/>
    </location>
</feature>
<comment type="caution">
    <text evidence="9">The sequence shown here is derived from an EMBL/GenBank/DDBJ whole genome shotgun (WGS) entry which is preliminary data.</text>
</comment>
<organism evidence="9 18">
    <name type="scientific">Blautia obeum</name>
    <dbReference type="NCBI Taxonomy" id="40520"/>
    <lineage>
        <taxon>Bacteria</taxon>
        <taxon>Bacillati</taxon>
        <taxon>Bacillota</taxon>
        <taxon>Clostridia</taxon>
        <taxon>Lachnospirales</taxon>
        <taxon>Lachnospiraceae</taxon>
        <taxon>Blautia</taxon>
    </lineage>
</organism>
<proteinExistence type="predicted"/>
<dbReference type="InterPro" id="IPR051938">
    <property type="entry name" value="Apopto_cytoskel_mod"/>
</dbReference>
<sequence>MMAKRDYYEVLGVGRDADAKAIKRAYRKLAKKYHPDMNPGDKQAEQKFKEVTEAYNVLSDTEKKKLYDQYGFAAFEEGSGNPYGAGGQNGAGGGFHGGFGGFDFGQGGNGYHEYHFENSNMGDMGDIFGDIFGNMFHGQKNSGYSRQSSGFGGQGFHSGFGGSGFGGHTQEKGSDLRSEVSISFEDAAFGCDKMIRLSDPSGSGSQTLQVHVPAGIENGKSIRLKGKGNPGFNGGEAGDLLLKVNIQPKPGYERNGMDVYTTTEIPFTTAVFGGEAKVSTLYGDVICRIPEGAQTGRKIRLKGKGIVSMKNPSVHGDQYVTIRIQVPQNLSPEAKEKLREFQQVCRNDERKRRGSVA</sequence>
<dbReference type="Proteomes" id="UP000284024">
    <property type="component" value="Unassembled WGS sequence"/>
</dbReference>
<evidence type="ECO:0000313" key="14">
    <source>
        <dbReference type="EMBL" id="RHL46704.1"/>
    </source>
</evidence>
<dbReference type="AlphaFoldDB" id="A0A395X766"/>
<dbReference type="SUPFAM" id="SSF49493">
    <property type="entry name" value="HSP40/DnaJ peptide-binding domain"/>
    <property type="match status" value="2"/>
</dbReference>
<dbReference type="Gene3D" id="2.60.260.20">
    <property type="entry name" value="Urease metallochaperone UreE, N-terminal domain"/>
    <property type="match status" value="2"/>
</dbReference>
<dbReference type="InterPro" id="IPR018253">
    <property type="entry name" value="DnaJ_domain_CS"/>
</dbReference>
<dbReference type="GO" id="GO:0006457">
    <property type="term" value="P:protein folding"/>
    <property type="evidence" value="ECO:0007669"/>
    <property type="project" value="InterPro"/>
</dbReference>
<keyword evidence="6" id="KW-0143">Chaperone</keyword>
<keyword evidence="3" id="KW-0677">Repeat</keyword>
<evidence type="ECO:0000313" key="15">
    <source>
        <dbReference type="EMBL" id="RYT66935.1"/>
    </source>
</evidence>
<evidence type="ECO:0000313" key="9">
    <source>
        <dbReference type="EMBL" id="RGV63011.1"/>
    </source>
</evidence>
<dbReference type="CDD" id="cd06257">
    <property type="entry name" value="DnaJ"/>
    <property type="match status" value="1"/>
</dbReference>
<dbReference type="Pfam" id="PF01556">
    <property type="entry name" value="DnaJ_C"/>
    <property type="match status" value="1"/>
</dbReference>
<evidence type="ECO:0000256" key="6">
    <source>
        <dbReference type="ARBA" id="ARBA00023186"/>
    </source>
</evidence>
<dbReference type="InterPro" id="IPR001623">
    <property type="entry name" value="DnaJ_domain"/>
</dbReference>
<dbReference type="EMBL" id="QRJH01000007">
    <property type="protein sequence ID" value="RHH16986.1"/>
    <property type="molecule type" value="Genomic_DNA"/>
</dbReference>
<evidence type="ECO:0000313" key="12">
    <source>
        <dbReference type="EMBL" id="RHG16137.1"/>
    </source>
</evidence>
<dbReference type="Proteomes" id="UP000284220">
    <property type="component" value="Unassembled WGS sequence"/>
</dbReference>
<evidence type="ECO:0000256" key="1">
    <source>
        <dbReference type="ARBA" id="ARBA00022705"/>
    </source>
</evidence>
<dbReference type="PROSITE" id="PS50076">
    <property type="entry name" value="DNAJ_2"/>
    <property type="match status" value="1"/>
</dbReference>
<protein>
    <submittedName>
        <fullName evidence="9">J domain-containing protein</fullName>
    </submittedName>
</protein>
<dbReference type="FunFam" id="2.60.260.20:FF:000005">
    <property type="entry name" value="Chaperone protein dnaJ 1, mitochondrial"/>
    <property type="match status" value="1"/>
</dbReference>
<keyword evidence="1" id="KW-0235">DNA replication</keyword>
<evidence type="ECO:0000313" key="11">
    <source>
        <dbReference type="EMBL" id="RHE77439.1"/>
    </source>
</evidence>
<evidence type="ECO:0000313" key="22">
    <source>
        <dbReference type="Proteomes" id="UP000285897"/>
    </source>
</evidence>
<evidence type="ECO:0000259" key="7">
    <source>
        <dbReference type="PROSITE" id="PS50076"/>
    </source>
</evidence>
<evidence type="ECO:0000256" key="3">
    <source>
        <dbReference type="ARBA" id="ARBA00022737"/>
    </source>
</evidence>
<dbReference type="Proteomes" id="UP000285897">
    <property type="component" value="Unassembled WGS sequence"/>
</dbReference>
<keyword evidence="2" id="KW-0479">Metal-binding</keyword>
<evidence type="ECO:0000313" key="23">
    <source>
        <dbReference type="Proteomes" id="UP000293506"/>
    </source>
</evidence>
<dbReference type="InterPro" id="IPR002939">
    <property type="entry name" value="DnaJ_C"/>
</dbReference>
<dbReference type="Proteomes" id="UP000261222">
    <property type="component" value="Unassembled WGS sequence"/>
</dbReference>
<dbReference type="SUPFAM" id="SSF46565">
    <property type="entry name" value="Chaperone J-domain"/>
    <property type="match status" value="1"/>
</dbReference>
<dbReference type="EMBL" id="RCXQ01000006">
    <property type="protein sequence ID" value="RYT66935.1"/>
    <property type="molecule type" value="Genomic_DNA"/>
</dbReference>
<dbReference type="PRINTS" id="PR00625">
    <property type="entry name" value="JDOMAIN"/>
</dbReference>
<evidence type="ECO:0000313" key="8">
    <source>
        <dbReference type="EMBL" id="RGN04337.1"/>
    </source>
</evidence>
<keyword evidence="5" id="KW-0862">Zinc</keyword>
<reference evidence="16 17" key="1">
    <citation type="submission" date="2018-08" db="EMBL/GenBank/DDBJ databases">
        <title>A genome reference for cultivated species of the human gut microbiota.</title>
        <authorList>
            <person name="Zou Y."/>
            <person name="Xue W."/>
            <person name="Luo G."/>
        </authorList>
    </citation>
    <scope>NUCLEOTIDE SEQUENCE [LARGE SCALE GENOMIC DNA]</scope>
    <source>
        <strain evidence="9 18">AF14-23</strain>
        <strain evidence="14 22">AF37-6AC</strain>
        <strain evidence="13 20">AM18-2AC</strain>
        <strain evidence="12 21">AM22-9LB</strain>
        <strain evidence="11 19">AM27-32LB</strain>
        <strain evidence="10 17">AM37-4AC</strain>
        <strain evidence="8 16">OM06-11AA</strain>
    </source>
</reference>
<dbReference type="EMBL" id="QRZI01000008">
    <property type="protein sequence ID" value="RGV63011.1"/>
    <property type="molecule type" value="Genomic_DNA"/>
</dbReference>
<reference evidence="15 23" key="2">
    <citation type="journal article" date="2019" name="Science, e1252229">
        <title>Invertible promoters mediate bacterial phase variation, antibiotic resistance, and host adaptation in the gut.</title>
        <authorList>
            <person name="Jiang X."/>
            <person name="Hall A.B."/>
            <person name="Arthur T.D."/>
            <person name="Plichta D.R."/>
            <person name="Covington C.T."/>
            <person name="Poyet M."/>
            <person name="Crothers J."/>
            <person name="Moses P.L."/>
            <person name="Tolonen A.C."/>
            <person name="Vlamakis H."/>
            <person name="Alm E.J."/>
            <person name="Xavier R.J."/>
        </authorList>
    </citation>
    <scope>NUCLEOTIDE SEQUENCE [LARGE SCALE GENOMIC DNA]</scope>
    <source>
        <strain evidence="15">Af_0058</strain>
        <strain evidence="23">af_0058</strain>
    </source>
</reference>
<dbReference type="InterPro" id="IPR008971">
    <property type="entry name" value="HSP40/DnaJ_pept-bd"/>
</dbReference>
<dbReference type="SMART" id="SM00271">
    <property type="entry name" value="DnaJ"/>
    <property type="match status" value="1"/>
</dbReference>
<evidence type="ECO:0000256" key="5">
    <source>
        <dbReference type="ARBA" id="ARBA00022833"/>
    </source>
</evidence>
<dbReference type="Proteomes" id="UP000293506">
    <property type="component" value="Unassembled WGS sequence"/>
</dbReference>
<gene>
    <name evidence="14" type="ORF">DW021_10835</name>
    <name evidence="13" type="ORF">DW222_13185</name>
    <name evidence="12" type="ORF">DW272_13330</name>
    <name evidence="11" type="ORF">DW723_03485</name>
    <name evidence="10" type="ORF">DW859_13340</name>
    <name evidence="9" type="ORF">DWW07_11935</name>
    <name evidence="8" type="ORF">DXB81_10290</name>
    <name evidence="15" type="ORF">EAI82_08190</name>
</gene>
<dbReference type="Proteomes" id="UP000283928">
    <property type="component" value="Unassembled WGS sequence"/>
</dbReference>
<evidence type="ECO:0000313" key="20">
    <source>
        <dbReference type="Proteomes" id="UP000284024"/>
    </source>
</evidence>
<evidence type="ECO:0000313" key="19">
    <source>
        <dbReference type="Proteomes" id="UP000283928"/>
    </source>
</evidence>
<accession>A0A395X766</accession>
<dbReference type="Proteomes" id="UP000265828">
    <property type="component" value="Unassembled WGS sequence"/>
</dbReference>
<evidence type="ECO:0000256" key="2">
    <source>
        <dbReference type="ARBA" id="ARBA00022723"/>
    </source>
</evidence>
<evidence type="ECO:0000256" key="4">
    <source>
        <dbReference type="ARBA" id="ARBA00022771"/>
    </source>
</evidence>
<dbReference type="Gene3D" id="1.10.287.110">
    <property type="entry name" value="DnaJ domain"/>
    <property type="match status" value="1"/>
</dbReference>
<name>A0A395X766_9FIRM</name>
<dbReference type="InterPro" id="IPR036869">
    <property type="entry name" value="J_dom_sf"/>
</dbReference>
<dbReference type="GO" id="GO:0051082">
    <property type="term" value="F:unfolded protein binding"/>
    <property type="evidence" value="ECO:0007669"/>
    <property type="project" value="InterPro"/>
</dbReference>
<evidence type="ECO:0000313" key="17">
    <source>
        <dbReference type="Proteomes" id="UP000265808"/>
    </source>
</evidence>
<dbReference type="EMBL" id="QROS01000007">
    <property type="protein sequence ID" value="RHL46704.1"/>
    <property type="molecule type" value="Genomic_DNA"/>
</dbReference>
<dbReference type="CDD" id="cd10747">
    <property type="entry name" value="DnaJ_C"/>
    <property type="match status" value="1"/>
</dbReference>
<dbReference type="PANTHER" id="PTHR44145">
    <property type="entry name" value="DNAJ HOMOLOG SUBFAMILY A MEMBER 3, MITOCHONDRIAL"/>
    <property type="match status" value="1"/>
</dbReference>
<evidence type="ECO:0000313" key="18">
    <source>
        <dbReference type="Proteomes" id="UP000265828"/>
    </source>
</evidence>
<dbReference type="Proteomes" id="UP000265808">
    <property type="component" value="Unassembled WGS sequence"/>
</dbReference>
<dbReference type="EMBL" id="QSKO01000003">
    <property type="protein sequence ID" value="RHE77439.1"/>
    <property type="molecule type" value="Genomic_DNA"/>
</dbReference>